<keyword evidence="2" id="KW-0812">Transmembrane</keyword>
<feature type="region of interest" description="Disordered" evidence="1">
    <location>
        <begin position="87"/>
        <end position="110"/>
    </location>
</feature>
<feature type="compositionally biased region" description="Polar residues" evidence="1">
    <location>
        <begin position="101"/>
        <end position="110"/>
    </location>
</feature>
<protein>
    <submittedName>
        <fullName evidence="3">Uncharacterized protein</fullName>
    </submittedName>
</protein>
<keyword evidence="4" id="KW-1185">Reference proteome</keyword>
<evidence type="ECO:0000256" key="2">
    <source>
        <dbReference type="SAM" id="Phobius"/>
    </source>
</evidence>
<organism evidence="3 4">
    <name type="scientific">Blattamonas nauphoetae</name>
    <dbReference type="NCBI Taxonomy" id="2049346"/>
    <lineage>
        <taxon>Eukaryota</taxon>
        <taxon>Metamonada</taxon>
        <taxon>Preaxostyla</taxon>
        <taxon>Oxymonadida</taxon>
        <taxon>Blattamonas</taxon>
    </lineage>
</organism>
<reference evidence="3 4" key="1">
    <citation type="journal article" date="2022" name="bioRxiv">
        <title>Genomics of Preaxostyla Flagellates Illuminates Evolutionary Transitions and the Path Towards Mitochondrial Loss.</title>
        <authorList>
            <person name="Novak L.V.F."/>
            <person name="Treitli S.C."/>
            <person name="Pyrih J."/>
            <person name="Halakuc P."/>
            <person name="Pipaliya S.V."/>
            <person name="Vacek V."/>
            <person name="Brzon O."/>
            <person name="Soukal P."/>
            <person name="Eme L."/>
            <person name="Dacks J.B."/>
            <person name="Karnkowska A."/>
            <person name="Elias M."/>
            <person name="Hampl V."/>
        </authorList>
    </citation>
    <scope>NUCLEOTIDE SEQUENCE [LARGE SCALE GENOMIC DNA]</scope>
    <source>
        <strain evidence="3">NAU3</strain>
        <tissue evidence="3">Gut</tissue>
    </source>
</reference>
<proteinExistence type="predicted"/>
<accession>A0ABQ9WZB5</accession>
<evidence type="ECO:0000313" key="4">
    <source>
        <dbReference type="Proteomes" id="UP001281761"/>
    </source>
</evidence>
<keyword evidence="2" id="KW-1133">Transmembrane helix</keyword>
<name>A0ABQ9WZB5_9EUKA</name>
<sequence length="110" mass="12471">MQSRSVNSDFPLEAVRNVDPVQSDTETKPISADSNEESEIRGHEDERHRKDVFERLIVPPLTFTTALSIFLFRVTFTPFNTKIPPLFSNTPSSDDSVEPSRFTTSSLIVR</sequence>
<evidence type="ECO:0000313" key="3">
    <source>
        <dbReference type="EMBL" id="KAK2943751.1"/>
    </source>
</evidence>
<feature type="transmembrane region" description="Helical" evidence="2">
    <location>
        <begin position="56"/>
        <end position="76"/>
    </location>
</feature>
<evidence type="ECO:0000256" key="1">
    <source>
        <dbReference type="SAM" id="MobiDB-lite"/>
    </source>
</evidence>
<gene>
    <name evidence="3" type="ORF">BLNAU_21321</name>
</gene>
<dbReference type="EMBL" id="JARBJD010000330">
    <property type="protein sequence ID" value="KAK2943751.1"/>
    <property type="molecule type" value="Genomic_DNA"/>
</dbReference>
<comment type="caution">
    <text evidence="3">The sequence shown here is derived from an EMBL/GenBank/DDBJ whole genome shotgun (WGS) entry which is preliminary data.</text>
</comment>
<dbReference type="Proteomes" id="UP001281761">
    <property type="component" value="Unassembled WGS sequence"/>
</dbReference>
<feature type="region of interest" description="Disordered" evidence="1">
    <location>
        <begin position="1"/>
        <end position="46"/>
    </location>
</feature>
<keyword evidence="2" id="KW-0472">Membrane</keyword>